<gene>
    <name evidence="1" type="ORF">FOB64_000469</name>
</gene>
<dbReference type="EMBL" id="JABWAD010000007">
    <property type="protein sequence ID" value="KAF6072426.1"/>
    <property type="molecule type" value="Genomic_DNA"/>
</dbReference>
<proteinExistence type="predicted"/>
<dbReference type="Proteomes" id="UP000536275">
    <property type="component" value="Unassembled WGS sequence"/>
</dbReference>
<comment type="caution">
    <text evidence="1">The sequence shown here is derived from an EMBL/GenBank/DDBJ whole genome shotgun (WGS) entry which is preliminary data.</text>
</comment>
<dbReference type="AlphaFoldDB" id="A0A8H6C3R4"/>
<protein>
    <submittedName>
        <fullName evidence="1">Uncharacterized protein</fullName>
    </submittedName>
</protein>
<evidence type="ECO:0000313" key="1">
    <source>
        <dbReference type="EMBL" id="KAF6072426.1"/>
    </source>
</evidence>
<evidence type="ECO:0000313" key="2">
    <source>
        <dbReference type="Proteomes" id="UP000536275"/>
    </source>
</evidence>
<name>A0A8H6C3R4_CANAX</name>
<accession>A0A8H6C3R4</accession>
<sequence length="151" mass="16671">MNRDITSSLRLPLATVTPQLCQHLEIGNVLQTEYAVDRGGGGGTAAGNDLSWYLSRILWFKVQRKSSQVVVLAVLEPVGGELAVDKQMSQSRQVYQQIAKDVHVPLSIRIAVDYPKSGHQVSMLFEETRPPVYFAPHIAPAGTDPRKNNSF</sequence>
<organism evidence="1 2">
    <name type="scientific">Candida albicans</name>
    <name type="common">Yeast</name>
    <dbReference type="NCBI Taxonomy" id="5476"/>
    <lineage>
        <taxon>Eukaryota</taxon>
        <taxon>Fungi</taxon>
        <taxon>Dikarya</taxon>
        <taxon>Ascomycota</taxon>
        <taxon>Saccharomycotina</taxon>
        <taxon>Pichiomycetes</taxon>
        <taxon>Debaryomycetaceae</taxon>
        <taxon>Candida/Lodderomyces clade</taxon>
        <taxon>Candida</taxon>
    </lineage>
</organism>
<reference evidence="1 2" key="1">
    <citation type="submission" date="2020-03" db="EMBL/GenBank/DDBJ databases">
        <title>FDA dAtabase for Regulatory Grade micrObial Sequences (FDA-ARGOS): Supporting development and validation of Infectious Disease Dx tests.</title>
        <authorList>
            <person name="Campos J."/>
            <person name="Goldberg B."/>
            <person name="Tallon L."/>
            <person name="Sadzewicz L."/>
            <person name="Vavikolanu K."/>
            <person name="Mehta A."/>
            <person name="Aluvathingal J."/>
            <person name="Nadendla S."/>
            <person name="Nandy P."/>
            <person name="Geyer C."/>
            <person name="Yan Y."/>
            <person name="Sichtig H."/>
        </authorList>
    </citation>
    <scope>NUCLEOTIDE SEQUENCE [LARGE SCALE GENOMIC DNA]</scope>
    <source>
        <strain evidence="1 2">FDAARGOS_656</strain>
    </source>
</reference>